<protein>
    <submittedName>
        <fullName evidence="3">Patatin family protein</fullName>
    </submittedName>
</protein>
<feature type="short sequence motif" description="DGA/G" evidence="1">
    <location>
        <begin position="164"/>
        <end position="166"/>
    </location>
</feature>
<feature type="domain" description="PNPLA" evidence="2">
    <location>
        <begin position="8"/>
        <end position="177"/>
    </location>
</feature>
<name>A0ABS6E7N4_9FIRM</name>
<accession>A0ABS6E7N4</accession>
<dbReference type="CDD" id="cd07208">
    <property type="entry name" value="Pat_hypo_Ecoli_yjju_like"/>
    <property type="match status" value="1"/>
</dbReference>
<keyword evidence="1" id="KW-0378">Hydrolase</keyword>
<keyword evidence="4" id="KW-1185">Reference proteome</keyword>
<dbReference type="PANTHER" id="PTHR14226">
    <property type="entry name" value="NEUROPATHY TARGET ESTERASE/SWISS CHEESE D.MELANOGASTER"/>
    <property type="match status" value="1"/>
</dbReference>
<evidence type="ECO:0000259" key="2">
    <source>
        <dbReference type="PROSITE" id="PS51635"/>
    </source>
</evidence>
<feature type="active site" description="Proton acceptor" evidence="1">
    <location>
        <position position="164"/>
    </location>
</feature>
<dbReference type="InterPro" id="IPR050301">
    <property type="entry name" value="NTE"/>
</dbReference>
<dbReference type="InterPro" id="IPR037483">
    <property type="entry name" value="YjjU-like"/>
</dbReference>
<evidence type="ECO:0000313" key="3">
    <source>
        <dbReference type="EMBL" id="MBU5438932.1"/>
    </source>
</evidence>
<feature type="active site" description="Nucleophile" evidence="1">
    <location>
        <position position="41"/>
    </location>
</feature>
<dbReference type="InterPro" id="IPR002641">
    <property type="entry name" value="PNPLA_dom"/>
</dbReference>
<dbReference type="Pfam" id="PF19890">
    <property type="entry name" value="DUF6363"/>
    <property type="match status" value="1"/>
</dbReference>
<evidence type="ECO:0000256" key="1">
    <source>
        <dbReference type="PROSITE-ProRule" id="PRU01161"/>
    </source>
</evidence>
<dbReference type="EMBL" id="JAHLPM010000011">
    <property type="protein sequence ID" value="MBU5438932.1"/>
    <property type="molecule type" value="Genomic_DNA"/>
</dbReference>
<keyword evidence="1" id="KW-0442">Lipid degradation</keyword>
<feature type="short sequence motif" description="GXSXG" evidence="1">
    <location>
        <begin position="39"/>
        <end position="43"/>
    </location>
</feature>
<keyword evidence="1" id="KW-0443">Lipid metabolism</keyword>
<dbReference type="PROSITE" id="PS51635">
    <property type="entry name" value="PNPLA"/>
    <property type="match status" value="1"/>
</dbReference>
<proteinExistence type="predicted"/>
<organism evidence="3 4">
    <name type="scientific">Tissierella simiarum</name>
    <dbReference type="NCBI Taxonomy" id="2841534"/>
    <lineage>
        <taxon>Bacteria</taxon>
        <taxon>Bacillati</taxon>
        <taxon>Bacillota</taxon>
        <taxon>Tissierellia</taxon>
        <taxon>Tissierellales</taxon>
        <taxon>Tissierellaceae</taxon>
        <taxon>Tissierella</taxon>
    </lineage>
</organism>
<comment type="caution">
    <text evidence="3">The sequence shown here is derived from an EMBL/GenBank/DDBJ whole genome shotgun (WGS) entry which is preliminary data.</text>
</comment>
<sequence>MGKIKPALVLEGGGMRGAYTSGILEAFMEENIDFSYIIGVSAGASNGASFISKQKGRNKKVFVDYVSHKEYSGFKHWIREKSYFNMKFLFDTLPNELLPFDYDNFFSSETIFKICTTNGETGKPEYFDKRDIKDKPMSNLILQASSSLPIISMPVEINGIKYFDGGIVDSIPIKKSIEDGNKYNVIILTRNKDYRKGKQKLGFYFRSHLKKYPKVLEAIEKRHIVYNHTLDEIERLEKEGLIYIFRPIATINVGRMEKDSEKLLDLYNQGYKEAMEQMDDFRKWIATISNE</sequence>
<dbReference type="InterPro" id="IPR045943">
    <property type="entry name" value="DUF6363"/>
</dbReference>
<dbReference type="PANTHER" id="PTHR14226:SF25">
    <property type="entry name" value="PHOSPHOESTERASE"/>
    <property type="match status" value="1"/>
</dbReference>
<reference evidence="3 4" key="1">
    <citation type="submission" date="2021-06" db="EMBL/GenBank/DDBJ databases">
        <authorList>
            <person name="Sun Q."/>
            <person name="Li D."/>
        </authorList>
    </citation>
    <scope>NUCLEOTIDE SEQUENCE [LARGE SCALE GENOMIC DNA]</scope>
    <source>
        <strain evidence="3 4">MSJ-40</strain>
    </source>
</reference>
<dbReference type="RefSeq" id="WP_216520439.1">
    <property type="nucleotide sequence ID" value="NZ_JAHLPM010000011.1"/>
</dbReference>
<gene>
    <name evidence="3" type="ORF">KQI42_12970</name>
</gene>
<dbReference type="Pfam" id="PF01734">
    <property type="entry name" value="Patatin"/>
    <property type="match status" value="1"/>
</dbReference>
<evidence type="ECO:0000313" key="4">
    <source>
        <dbReference type="Proteomes" id="UP000749471"/>
    </source>
</evidence>
<feature type="short sequence motif" description="GXGXXG" evidence="1">
    <location>
        <begin position="12"/>
        <end position="17"/>
    </location>
</feature>
<dbReference type="Proteomes" id="UP000749471">
    <property type="component" value="Unassembled WGS sequence"/>
</dbReference>